<gene>
    <name evidence="2" type="ORF">PCL_04069</name>
</gene>
<comment type="caution">
    <text evidence="2">The sequence shown here is derived from an EMBL/GenBank/DDBJ whole genome shotgun (WGS) entry which is preliminary data.</text>
</comment>
<evidence type="ECO:0000256" key="1">
    <source>
        <dbReference type="SAM" id="MobiDB-lite"/>
    </source>
</evidence>
<protein>
    <submittedName>
        <fullName evidence="2">Uncharacterized protein</fullName>
    </submittedName>
</protein>
<reference evidence="2 3" key="1">
    <citation type="journal article" date="2016" name="Front. Microbiol.">
        <title>Genome and transcriptome sequences reveal the specific parasitism of the nematophagous Purpureocillium lilacinum 36-1.</title>
        <authorList>
            <person name="Xie J."/>
            <person name="Li S."/>
            <person name="Mo C."/>
            <person name="Xiao X."/>
            <person name="Peng D."/>
            <person name="Wang G."/>
            <person name="Xiao Y."/>
        </authorList>
    </citation>
    <scope>NUCLEOTIDE SEQUENCE [LARGE SCALE GENOMIC DNA]</scope>
    <source>
        <strain evidence="2 3">36-1</strain>
    </source>
</reference>
<dbReference type="Proteomes" id="UP000245956">
    <property type="component" value="Unassembled WGS sequence"/>
</dbReference>
<evidence type="ECO:0000313" key="3">
    <source>
        <dbReference type="Proteomes" id="UP000245956"/>
    </source>
</evidence>
<proteinExistence type="predicted"/>
<sequence>MRQKAGSIRAGSSRRWPEPGRDRTPPNALERVAASPRSGKPALLHPAQPASGHQCLSSPSPAPTGLLEAHTAGLVSSWPPGKCRPVPLTGSPRRQQAPPPRPPPRHLSLRPQTTRWKQQASVASQVNWWATDGALLDGVRAAQKRPRQEEALVDRNMGLGLGSAEPDMESIWVSAASLLYEIGASCRLRE</sequence>
<dbReference type="EMBL" id="LCWV01000001">
    <property type="protein sequence ID" value="PWI76875.1"/>
    <property type="molecule type" value="Genomic_DNA"/>
</dbReference>
<evidence type="ECO:0000313" key="2">
    <source>
        <dbReference type="EMBL" id="PWI76875.1"/>
    </source>
</evidence>
<organism evidence="2 3">
    <name type="scientific">Purpureocillium lilacinum</name>
    <name type="common">Paecilomyces lilacinus</name>
    <dbReference type="NCBI Taxonomy" id="33203"/>
    <lineage>
        <taxon>Eukaryota</taxon>
        <taxon>Fungi</taxon>
        <taxon>Dikarya</taxon>
        <taxon>Ascomycota</taxon>
        <taxon>Pezizomycotina</taxon>
        <taxon>Sordariomycetes</taxon>
        <taxon>Hypocreomycetidae</taxon>
        <taxon>Hypocreales</taxon>
        <taxon>Ophiocordycipitaceae</taxon>
        <taxon>Purpureocillium</taxon>
    </lineage>
</organism>
<dbReference type="AlphaFoldDB" id="A0A2U3EQV4"/>
<feature type="compositionally biased region" description="Basic and acidic residues" evidence="1">
    <location>
        <begin position="15"/>
        <end position="24"/>
    </location>
</feature>
<accession>A0A2U3EQV4</accession>
<name>A0A2U3EQV4_PURLI</name>
<feature type="region of interest" description="Disordered" evidence="1">
    <location>
        <begin position="1"/>
        <end position="111"/>
    </location>
</feature>